<feature type="region of interest" description="Disordered" evidence="1">
    <location>
        <begin position="333"/>
        <end position="352"/>
    </location>
</feature>
<gene>
    <name evidence="2" type="ORF">Tco_0800873</name>
</gene>
<sequence length="352" mass="39796">MGVKNEQQLADFVATALALGNGGHIDVYVEHHGYDIHDWFAKDNDDLEDYDEDECVLDDISSFVEEPQFIGEEEVIIPNRCTSDPFLNRLCKTDPKKTTRNTFGTNERNENALALVEDEQEDQSVDPIYKIKHGIVYPDHDPDQHWKDMIPILGMKFKDHEEMKMMLANYGGKAVLVKVGRRVIQRMYQRLSKVKSSQFERAQNKRTSKAYRDTPGTGGQNGFESAASALKRMRMDATASGSGLSEEEDADPANADHANADPANADHANVQEADVQQPGEMEQPVHMEEPVQEVDVQEPVQEADVQEPVLRRGLRLRRPSQRILLNKWKKPFQFDEHGTGSTAENAFDISDE</sequence>
<proteinExistence type="predicted"/>
<keyword evidence="3" id="KW-1185">Reference proteome</keyword>
<reference evidence="2" key="2">
    <citation type="submission" date="2022-01" db="EMBL/GenBank/DDBJ databases">
        <authorList>
            <person name="Yamashiro T."/>
            <person name="Shiraishi A."/>
            <person name="Satake H."/>
            <person name="Nakayama K."/>
        </authorList>
    </citation>
    <scope>NUCLEOTIDE SEQUENCE</scope>
</reference>
<dbReference type="EMBL" id="BQNB010011692">
    <property type="protein sequence ID" value="GJS93905.1"/>
    <property type="molecule type" value="Genomic_DNA"/>
</dbReference>
<evidence type="ECO:0000313" key="2">
    <source>
        <dbReference type="EMBL" id="GJS93905.1"/>
    </source>
</evidence>
<accession>A0ABQ4ZVB0</accession>
<dbReference type="Proteomes" id="UP001151760">
    <property type="component" value="Unassembled WGS sequence"/>
</dbReference>
<feature type="compositionally biased region" description="Low complexity" evidence="1">
    <location>
        <begin position="252"/>
        <end position="268"/>
    </location>
</feature>
<comment type="caution">
    <text evidence="2">The sequence shown here is derived from an EMBL/GenBank/DDBJ whole genome shotgun (WGS) entry which is preliminary data.</text>
</comment>
<organism evidence="2 3">
    <name type="scientific">Tanacetum coccineum</name>
    <dbReference type="NCBI Taxonomy" id="301880"/>
    <lineage>
        <taxon>Eukaryota</taxon>
        <taxon>Viridiplantae</taxon>
        <taxon>Streptophyta</taxon>
        <taxon>Embryophyta</taxon>
        <taxon>Tracheophyta</taxon>
        <taxon>Spermatophyta</taxon>
        <taxon>Magnoliopsida</taxon>
        <taxon>eudicotyledons</taxon>
        <taxon>Gunneridae</taxon>
        <taxon>Pentapetalae</taxon>
        <taxon>asterids</taxon>
        <taxon>campanulids</taxon>
        <taxon>Asterales</taxon>
        <taxon>Asteraceae</taxon>
        <taxon>Asteroideae</taxon>
        <taxon>Anthemideae</taxon>
        <taxon>Anthemidinae</taxon>
        <taxon>Tanacetum</taxon>
    </lineage>
</organism>
<reference evidence="2" key="1">
    <citation type="journal article" date="2022" name="Int. J. Mol. Sci.">
        <title>Draft Genome of Tanacetum Coccineum: Genomic Comparison of Closely Related Tanacetum-Family Plants.</title>
        <authorList>
            <person name="Yamashiro T."/>
            <person name="Shiraishi A."/>
            <person name="Nakayama K."/>
            <person name="Satake H."/>
        </authorList>
    </citation>
    <scope>NUCLEOTIDE SEQUENCE</scope>
</reference>
<evidence type="ECO:0000256" key="1">
    <source>
        <dbReference type="SAM" id="MobiDB-lite"/>
    </source>
</evidence>
<protein>
    <submittedName>
        <fullName evidence="2">Uncharacterized protein</fullName>
    </submittedName>
</protein>
<evidence type="ECO:0000313" key="3">
    <source>
        <dbReference type="Proteomes" id="UP001151760"/>
    </source>
</evidence>
<name>A0ABQ4ZVB0_9ASTR</name>
<feature type="region of interest" description="Disordered" evidence="1">
    <location>
        <begin position="193"/>
        <end position="284"/>
    </location>
</feature>